<keyword evidence="3" id="KW-1185">Reference proteome</keyword>
<proteinExistence type="predicted"/>
<dbReference type="EMBL" id="SOZI01000050">
    <property type="protein sequence ID" value="TNY21131.1"/>
    <property type="molecule type" value="Genomic_DNA"/>
</dbReference>
<organism evidence="2 3">
    <name type="scientific">Rhodotorula diobovata</name>
    <dbReference type="NCBI Taxonomy" id="5288"/>
    <lineage>
        <taxon>Eukaryota</taxon>
        <taxon>Fungi</taxon>
        <taxon>Dikarya</taxon>
        <taxon>Basidiomycota</taxon>
        <taxon>Pucciniomycotina</taxon>
        <taxon>Microbotryomycetes</taxon>
        <taxon>Sporidiobolales</taxon>
        <taxon>Sporidiobolaceae</taxon>
        <taxon>Rhodotorula</taxon>
    </lineage>
</organism>
<feature type="region of interest" description="Disordered" evidence="1">
    <location>
        <begin position="295"/>
        <end position="347"/>
    </location>
</feature>
<gene>
    <name evidence="2" type="ORF">DMC30DRAFT_416335</name>
</gene>
<reference evidence="2 3" key="1">
    <citation type="submission" date="2019-03" db="EMBL/GenBank/DDBJ databases">
        <title>Rhodosporidium diobovatum UCD-FST 08-225 genome sequencing, assembly, and annotation.</title>
        <authorList>
            <person name="Fakankun I.U."/>
            <person name="Fristensky B."/>
            <person name="Levin D.B."/>
        </authorList>
    </citation>
    <scope>NUCLEOTIDE SEQUENCE [LARGE SCALE GENOMIC DNA]</scope>
    <source>
        <strain evidence="2 3">UCD-FST 08-225</strain>
    </source>
</reference>
<feature type="compositionally biased region" description="Low complexity" evidence="1">
    <location>
        <begin position="472"/>
        <end position="490"/>
    </location>
</feature>
<sequence>MVDPSEVFNAATLDVVISARPSLVSGAPPPSSLSSASLSDAALTLETDTWVQRLVTRPRRTCLYTDQPLSFYLVVTLPPSSNLTRPQAAALLLDSLPSLSPSGPHLALSADIALVPHYPSRDPPAPQPAPPPLPARTSSLGTHPTPAAPRAPDRTPTTHLETVQWPAPGEGAGSRVWVARGSQDGEWLGVWQLACHVPAPRTQLPDPRLALALALTVTVTLRDDPRLGALIDRVGEGGAALSERGAEGGAADEPGSEDEEYMQDSYDDVNLLSSLSPISSTPLVLPFSRLASFSPAPPPSSGGAPARPHSLSISQHTRTLSSGTLASPHDPSATPPHPHPSHPHPSLRRSIRRTLPLVRAAHVDLRASPCPVGALGRAGGARGAGDEGEEEGWVLCLAVLLEGAAAPPTSSATATASASATAPHDLELRPVAPPGPTPTARGGALVRLRAGSPAQHNLLYALCRAPDGLAGRGAATTPAPAPSVPRTVLQ</sequence>
<feature type="compositionally biased region" description="Low complexity" evidence="1">
    <location>
        <begin position="142"/>
        <end position="159"/>
    </location>
</feature>
<protein>
    <submittedName>
        <fullName evidence="2">Uncharacterized protein</fullName>
    </submittedName>
</protein>
<feature type="compositionally biased region" description="Low complexity" evidence="1">
    <location>
        <begin position="409"/>
        <end position="423"/>
    </location>
</feature>
<feature type="non-terminal residue" evidence="2">
    <location>
        <position position="490"/>
    </location>
</feature>
<comment type="caution">
    <text evidence="2">The sequence shown here is derived from an EMBL/GenBank/DDBJ whole genome shotgun (WGS) entry which is preliminary data.</text>
</comment>
<evidence type="ECO:0000256" key="1">
    <source>
        <dbReference type="SAM" id="MobiDB-lite"/>
    </source>
</evidence>
<feature type="region of interest" description="Disordered" evidence="1">
    <location>
        <begin position="117"/>
        <end position="174"/>
    </location>
</feature>
<dbReference type="STRING" id="5288.A0A5C5FZH7"/>
<evidence type="ECO:0000313" key="2">
    <source>
        <dbReference type="EMBL" id="TNY21131.1"/>
    </source>
</evidence>
<dbReference type="AlphaFoldDB" id="A0A5C5FZH7"/>
<feature type="region of interest" description="Disordered" evidence="1">
    <location>
        <begin position="471"/>
        <end position="490"/>
    </location>
</feature>
<dbReference type="Proteomes" id="UP000311382">
    <property type="component" value="Unassembled WGS sequence"/>
</dbReference>
<name>A0A5C5FZH7_9BASI</name>
<feature type="compositionally biased region" description="Polar residues" evidence="1">
    <location>
        <begin position="311"/>
        <end position="325"/>
    </location>
</feature>
<feature type="region of interest" description="Disordered" evidence="1">
    <location>
        <begin position="239"/>
        <end position="262"/>
    </location>
</feature>
<evidence type="ECO:0000313" key="3">
    <source>
        <dbReference type="Proteomes" id="UP000311382"/>
    </source>
</evidence>
<feature type="compositionally biased region" description="Pro residues" evidence="1">
    <location>
        <begin position="121"/>
        <end position="134"/>
    </location>
</feature>
<accession>A0A5C5FZH7</accession>
<feature type="region of interest" description="Disordered" evidence="1">
    <location>
        <begin position="409"/>
        <end position="443"/>
    </location>
</feature>